<dbReference type="Proteomes" id="UP000460318">
    <property type="component" value="Unassembled WGS sequence"/>
</dbReference>
<reference evidence="2 3" key="1">
    <citation type="submission" date="2019-12" db="EMBL/GenBank/DDBJ databases">
        <title>Paenibacillus sp. nov., an endophytic bacterium isolated from the stem of Dendrobium.</title>
        <authorList>
            <person name="Zhao R."/>
        </authorList>
    </citation>
    <scope>NUCLEOTIDE SEQUENCE [LARGE SCALE GENOMIC DNA]</scope>
    <source>
        <strain evidence="2 3">HJL G12</strain>
    </source>
</reference>
<feature type="domain" description="Polysaccharide pyruvyl transferase" evidence="1">
    <location>
        <begin position="13"/>
        <end position="262"/>
    </location>
</feature>
<proteinExistence type="predicted"/>
<organism evidence="2 3">
    <name type="scientific">Paenibacillus dendrobii</name>
    <dbReference type="NCBI Taxonomy" id="2691084"/>
    <lineage>
        <taxon>Bacteria</taxon>
        <taxon>Bacillati</taxon>
        <taxon>Bacillota</taxon>
        <taxon>Bacilli</taxon>
        <taxon>Bacillales</taxon>
        <taxon>Paenibacillaceae</taxon>
        <taxon>Paenibacillus</taxon>
    </lineage>
</organism>
<evidence type="ECO:0000259" key="1">
    <source>
        <dbReference type="Pfam" id="PF04230"/>
    </source>
</evidence>
<dbReference type="Pfam" id="PF04230">
    <property type="entry name" value="PS_pyruv_trans"/>
    <property type="match status" value="1"/>
</dbReference>
<dbReference type="GO" id="GO:0016740">
    <property type="term" value="F:transferase activity"/>
    <property type="evidence" value="ECO:0007669"/>
    <property type="project" value="UniProtKB-KW"/>
</dbReference>
<evidence type="ECO:0000313" key="2">
    <source>
        <dbReference type="EMBL" id="MWV43587.1"/>
    </source>
</evidence>
<dbReference type="RefSeq" id="WP_160497074.1">
    <property type="nucleotide sequence ID" value="NZ_WUBI01000001.1"/>
</dbReference>
<dbReference type="PANTHER" id="PTHR36836">
    <property type="entry name" value="COLANIC ACID BIOSYNTHESIS PROTEIN WCAK"/>
    <property type="match status" value="1"/>
</dbReference>
<accession>A0A7X3IGN4</accession>
<dbReference type="AlphaFoldDB" id="A0A7X3IGN4"/>
<dbReference type="EMBL" id="WUBI01000001">
    <property type="protein sequence ID" value="MWV43587.1"/>
    <property type="molecule type" value="Genomic_DNA"/>
</dbReference>
<dbReference type="InterPro" id="IPR007345">
    <property type="entry name" value="Polysacch_pyruvyl_Trfase"/>
</dbReference>
<keyword evidence="2" id="KW-0808">Transferase</keyword>
<protein>
    <submittedName>
        <fullName evidence="2">Polysaccharide pyruvyl transferase family protein</fullName>
    </submittedName>
</protein>
<gene>
    <name evidence="2" type="ORF">GRF59_08055</name>
</gene>
<name>A0A7X3IGN4_9BACL</name>
<comment type="caution">
    <text evidence="2">The sequence shown here is derived from an EMBL/GenBank/DDBJ whole genome shotgun (WGS) entry which is preliminary data.</text>
</comment>
<dbReference type="PANTHER" id="PTHR36836:SF1">
    <property type="entry name" value="COLANIC ACID BIOSYNTHESIS PROTEIN WCAK"/>
    <property type="match status" value="1"/>
</dbReference>
<keyword evidence="3" id="KW-1185">Reference proteome</keyword>
<sequence length="333" mass="38538">MKIAVCGYYGMGNFGDDLFLRTLQQIFDGHTVFPWNGYMNPSEVDRVIVGGGDLITPYSFNSYYFPKALIHHPLWVYGVGIVDQYPEETWPKDQVELYREYIGKAQKAIFRDKRSADIAAKAKFHPHVQHAQDIAFAYEEQDYPVRSYSNRPTIGICVFSYPSFPFENMVRLSQHLLKKGYHLLFIPVINHPTNMYSDLSTCQKLMARIKETDRKASAETLPMLMELDLTYNYIQHVDYLITYKLHPAIAALRAGKPVFALSRMNKVWSLLESFGMEKYFCDYQLPYETIKTKVDEFLLRSAAEVKLQVASIRSAELESLRQLTALKKEIESF</sequence>
<evidence type="ECO:0000313" key="3">
    <source>
        <dbReference type="Proteomes" id="UP000460318"/>
    </source>
</evidence>